<dbReference type="InterPro" id="IPR006629">
    <property type="entry name" value="LITAF"/>
</dbReference>
<dbReference type="AlphaFoldDB" id="A0AA47P1K5"/>
<name>A0AA47P1K5_MERPO</name>
<evidence type="ECO:0000259" key="1">
    <source>
        <dbReference type="Pfam" id="PF10601"/>
    </source>
</evidence>
<keyword evidence="3" id="KW-1185">Reference proteome</keyword>
<evidence type="ECO:0000313" key="2">
    <source>
        <dbReference type="EMBL" id="KAK0145055.1"/>
    </source>
</evidence>
<protein>
    <recommendedName>
        <fullName evidence="1">LITAF domain-containing protein</fullName>
    </recommendedName>
</protein>
<reference evidence="2" key="1">
    <citation type="journal article" date="2023" name="Front. Mar. Sci.">
        <title>A new Merluccius polli reference genome to investigate the effects of global change in West African waters.</title>
        <authorList>
            <person name="Mateo J.L."/>
            <person name="Blanco-Fernandez C."/>
            <person name="Garcia-Vazquez E."/>
            <person name="Machado-Schiaffino G."/>
        </authorList>
    </citation>
    <scope>NUCLEOTIDE SEQUENCE</scope>
    <source>
        <strain evidence="2">C29</strain>
        <tissue evidence="2">Fin</tissue>
    </source>
</reference>
<organism evidence="2 3">
    <name type="scientific">Merluccius polli</name>
    <name type="common">Benguela hake</name>
    <name type="synonym">Merluccius cadenati</name>
    <dbReference type="NCBI Taxonomy" id="89951"/>
    <lineage>
        <taxon>Eukaryota</taxon>
        <taxon>Metazoa</taxon>
        <taxon>Chordata</taxon>
        <taxon>Craniata</taxon>
        <taxon>Vertebrata</taxon>
        <taxon>Euteleostomi</taxon>
        <taxon>Actinopterygii</taxon>
        <taxon>Neopterygii</taxon>
        <taxon>Teleostei</taxon>
        <taxon>Neoteleostei</taxon>
        <taxon>Acanthomorphata</taxon>
        <taxon>Zeiogadaria</taxon>
        <taxon>Gadariae</taxon>
        <taxon>Gadiformes</taxon>
        <taxon>Gadoidei</taxon>
        <taxon>Merlucciidae</taxon>
        <taxon>Merluccius</taxon>
    </lineage>
</organism>
<evidence type="ECO:0000313" key="3">
    <source>
        <dbReference type="Proteomes" id="UP001174136"/>
    </source>
</evidence>
<dbReference type="Pfam" id="PF10601">
    <property type="entry name" value="zf-LITAF-like"/>
    <property type="match status" value="1"/>
</dbReference>
<dbReference type="EMBL" id="JAOPHQ010002895">
    <property type="protein sequence ID" value="KAK0145055.1"/>
    <property type="molecule type" value="Genomic_DNA"/>
</dbReference>
<sequence length="80" mass="8923">MDSFPKIDEPAFPTPPPYFITVSTLNPATPLSKFVNYEVDLHRSPGLTTCHYCQVQVTTNVTYCIGTYAWLMCLVFVACG</sequence>
<gene>
    <name evidence="2" type="ORF">N1851_016057</name>
</gene>
<feature type="domain" description="LITAF" evidence="1">
    <location>
        <begin position="44"/>
        <end position="80"/>
    </location>
</feature>
<dbReference type="Proteomes" id="UP001174136">
    <property type="component" value="Unassembled WGS sequence"/>
</dbReference>
<comment type="caution">
    <text evidence="2">The sequence shown here is derived from an EMBL/GenBank/DDBJ whole genome shotgun (WGS) entry which is preliminary data.</text>
</comment>
<accession>A0AA47P1K5</accession>
<proteinExistence type="predicted"/>